<proteinExistence type="predicted"/>
<dbReference type="Proteomes" id="UP001529423">
    <property type="component" value="Unassembled WGS sequence"/>
</dbReference>
<evidence type="ECO:0008006" key="4">
    <source>
        <dbReference type="Google" id="ProtNLM"/>
    </source>
</evidence>
<keyword evidence="1" id="KW-0472">Membrane</keyword>
<dbReference type="RefSeq" id="WP_289560417.1">
    <property type="nucleotide sequence ID" value="NZ_JAUDEO010000031.1"/>
</dbReference>
<evidence type="ECO:0000313" key="2">
    <source>
        <dbReference type="EMBL" id="MDM8334124.1"/>
    </source>
</evidence>
<feature type="transmembrane region" description="Helical" evidence="1">
    <location>
        <begin position="7"/>
        <end position="26"/>
    </location>
</feature>
<dbReference type="EMBL" id="JAUDEO010000031">
    <property type="protein sequence ID" value="MDM8334124.1"/>
    <property type="molecule type" value="Genomic_DNA"/>
</dbReference>
<sequence>MQKKNKIIIAVIVAIVVICGGFYLYASHSVARHVPGHVYQYTSVSGNQKAYMTFAKDSDEVVVTPSKSKALKANGSDSDFQDVYNSNSNSGKWNYEAKGSRLTLSKTQDGKVSLWQYNHVLAFGKKIRSGSFTYQIANAGQGVDHKSTNFKQIR</sequence>
<keyword evidence="1" id="KW-0812">Transmembrane</keyword>
<protein>
    <recommendedName>
        <fullName evidence="4">Extracellular protein</fullName>
    </recommendedName>
</protein>
<reference evidence="2 3" key="1">
    <citation type="submission" date="2023-06" db="EMBL/GenBank/DDBJ databases">
        <title>Identification and characterization of horizontal gene transfer across gut microbiota members of farm animals based on homology search.</title>
        <authorList>
            <person name="Schwarzerova J."/>
            <person name="Nykrynova M."/>
            <person name="Jureckova K."/>
            <person name="Cejkova D."/>
            <person name="Rychlik I."/>
        </authorList>
    </citation>
    <scope>NUCLEOTIDE SEQUENCE [LARGE SCALE GENOMIC DNA]</scope>
    <source>
        <strain evidence="2 3">105_WCHN</strain>
    </source>
</reference>
<keyword evidence="3" id="KW-1185">Reference proteome</keyword>
<evidence type="ECO:0000313" key="3">
    <source>
        <dbReference type="Proteomes" id="UP001529423"/>
    </source>
</evidence>
<reference evidence="2 3" key="3">
    <citation type="submission" date="2023-06" db="EMBL/GenBank/DDBJ databases">
        <authorList>
            <person name="Zeman M."/>
            <person name="Kubasova T."/>
            <person name="Jahodarova E."/>
            <person name="Nykrynova M."/>
            <person name="Rychlik I."/>
        </authorList>
    </citation>
    <scope>NUCLEOTIDE SEQUENCE [LARGE SCALE GENOMIC DNA]</scope>
    <source>
        <strain evidence="2 3">105_WCHN</strain>
    </source>
</reference>
<reference evidence="3" key="2">
    <citation type="submission" date="2023-06" db="EMBL/GenBank/DDBJ databases">
        <title>Identification and characterization of horizontal gene transfer across gut microbiota members of farm animals based on homology search.</title>
        <authorList>
            <person name="Zeman M."/>
            <person name="Kubasova T."/>
            <person name="Jahodarova E."/>
            <person name="Nykrynova M."/>
            <person name="Rychlik I."/>
        </authorList>
    </citation>
    <scope>NUCLEOTIDE SEQUENCE [LARGE SCALE GENOMIC DNA]</scope>
    <source>
        <strain evidence="3">105_WCHN</strain>
    </source>
</reference>
<organism evidence="2 3">
    <name type="scientific">Limosilactobacillus panis</name>
    <dbReference type="NCBI Taxonomy" id="47493"/>
    <lineage>
        <taxon>Bacteria</taxon>
        <taxon>Bacillati</taxon>
        <taxon>Bacillota</taxon>
        <taxon>Bacilli</taxon>
        <taxon>Lactobacillales</taxon>
        <taxon>Lactobacillaceae</taxon>
        <taxon>Limosilactobacillus</taxon>
    </lineage>
</organism>
<keyword evidence="1" id="KW-1133">Transmembrane helix</keyword>
<accession>A0ABT7VN18</accession>
<evidence type="ECO:0000256" key="1">
    <source>
        <dbReference type="SAM" id="Phobius"/>
    </source>
</evidence>
<gene>
    <name evidence="2" type="ORF">QUW46_06010</name>
</gene>
<comment type="caution">
    <text evidence="2">The sequence shown here is derived from an EMBL/GenBank/DDBJ whole genome shotgun (WGS) entry which is preliminary data.</text>
</comment>
<name>A0ABT7VN18_9LACO</name>